<dbReference type="OMA" id="TIADVWI"/>
<evidence type="ECO:0000256" key="2">
    <source>
        <dbReference type="ARBA" id="ARBA00022679"/>
    </source>
</evidence>
<evidence type="ECO:0000256" key="3">
    <source>
        <dbReference type="ARBA" id="ARBA00022695"/>
    </source>
</evidence>
<dbReference type="STRING" id="334426.A0A158PDP6"/>
<sequence length="472" mass="52908">MDRVIGLIDMDCFYAQVEQRERPELWNTPVAVVQHAGEGNPGLILAVSYEARSFGVKRGMMIAEAKAKCPELNVCFVPQGEHIDKADIQKYRDASAEVFDVLNSFDDRIVVERASVDEAFLDLTEMVDQKIVENFRNVYLFQLLSNMSSAFPTTHLADGTDKDGDEEYDRESKVRSWLEVHCVLQVFLDLLRLAIAAHTIEQMRAKIRERTQFFCSAGVANNKMLAKLVCSRHKPRQETVLPSEFVDIIFVETPIGEVRMLGGKLGHAIQNCFGIRVSFSCMLIDSVAYMPGYDSEPVKQRDSQLSIAVSKNFPGKNALKTIADVWIEGLSKELSKRLVADQVKNKRTAENIVLGILGETYASRTLKIASYKPQVLAEIIWGAAKIYNRAPSGSDQWIPPVFNLSMSASRFLEGVNAQSQSIMGWVEKRLKLSESGTLLLFALGKIVLTKKNLSKKSSPAKKKKIDAFFRKN</sequence>
<dbReference type="InterPro" id="IPR036775">
    <property type="entry name" value="DNA_pol_Y-fam_lit_finger_sf"/>
</dbReference>
<evidence type="ECO:0000256" key="1">
    <source>
        <dbReference type="ARBA" id="ARBA00004123"/>
    </source>
</evidence>
<proteinExistence type="predicted"/>
<dbReference type="GO" id="GO:0003684">
    <property type="term" value="F:damaged DNA binding"/>
    <property type="evidence" value="ECO:0007669"/>
    <property type="project" value="InterPro"/>
</dbReference>
<dbReference type="EMBL" id="UYYA01000116">
    <property type="protein sequence ID" value="VDM52499.1"/>
    <property type="molecule type" value="Genomic_DNA"/>
</dbReference>
<dbReference type="GO" id="GO:0006281">
    <property type="term" value="P:DNA repair"/>
    <property type="evidence" value="ECO:0007669"/>
    <property type="project" value="UniProtKB-KW"/>
</dbReference>
<evidence type="ECO:0000313" key="10">
    <source>
        <dbReference type="EMBL" id="VDM52499.1"/>
    </source>
</evidence>
<dbReference type="GO" id="GO:0005634">
    <property type="term" value="C:nucleus"/>
    <property type="evidence" value="ECO:0007669"/>
    <property type="project" value="UniProtKB-SubCell"/>
</dbReference>
<dbReference type="Proteomes" id="UP000267027">
    <property type="component" value="Unassembled WGS sequence"/>
</dbReference>
<dbReference type="Gene3D" id="3.40.1170.60">
    <property type="match status" value="1"/>
</dbReference>
<keyword evidence="5" id="KW-0227">DNA damage</keyword>
<dbReference type="Gene3D" id="3.30.1490.100">
    <property type="entry name" value="DNA polymerase, Y-family, little finger domain"/>
    <property type="match status" value="1"/>
</dbReference>
<keyword evidence="2" id="KW-0808">Transferase</keyword>
<protein>
    <submittedName>
        <fullName evidence="12">UmuC domain-containing protein</fullName>
    </submittedName>
</protein>
<keyword evidence="11" id="KW-1185">Reference proteome</keyword>
<dbReference type="PROSITE" id="PS50173">
    <property type="entry name" value="UMUC"/>
    <property type="match status" value="1"/>
</dbReference>
<keyword evidence="8" id="KW-0539">Nucleus</keyword>
<evidence type="ECO:0000256" key="8">
    <source>
        <dbReference type="ARBA" id="ARBA00023242"/>
    </source>
</evidence>
<dbReference type="SUPFAM" id="SSF100879">
    <property type="entry name" value="Lesion bypass DNA polymerase (Y-family), little finger domain"/>
    <property type="match status" value="1"/>
</dbReference>
<keyword evidence="4" id="KW-0479">Metal-binding</keyword>
<keyword evidence="7" id="KW-0234">DNA repair</keyword>
<dbReference type="InterPro" id="IPR043128">
    <property type="entry name" value="Rev_trsase/Diguanyl_cyclase"/>
</dbReference>
<keyword evidence="6" id="KW-0460">Magnesium</keyword>
<reference evidence="12" key="1">
    <citation type="submission" date="2016-04" db="UniProtKB">
        <authorList>
            <consortium name="WormBaseParasite"/>
        </authorList>
    </citation>
    <scope>IDENTIFICATION</scope>
</reference>
<dbReference type="GO" id="GO:0003887">
    <property type="term" value="F:DNA-directed DNA polymerase activity"/>
    <property type="evidence" value="ECO:0007669"/>
    <property type="project" value="TreeGrafter"/>
</dbReference>
<comment type="subcellular location">
    <subcellularLocation>
        <location evidence="1">Nucleus</location>
    </subcellularLocation>
</comment>
<dbReference type="InterPro" id="IPR001126">
    <property type="entry name" value="UmuC"/>
</dbReference>
<evidence type="ECO:0000259" key="9">
    <source>
        <dbReference type="PROSITE" id="PS50173"/>
    </source>
</evidence>
<evidence type="ECO:0000256" key="6">
    <source>
        <dbReference type="ARBA" id="ARBA00022842"/>
    </source>
</evidence>
<evidence type="ECO:0000313" key="12">
    <source>
        <dbReference type="WBParaSite" id="ACOC_0000091301-mRNA-1"/>
    </source>
</evidence>
<accession>A0A158PDP6</accession>
<organism evidence="12">
    <name type="scientific">Angiostrongylus costaricensis</name>
    <name type="common">Nematode worm</name>
    <dbReference type="NCBI Taxonomy" id="334426"/>
    <lineage>
        <taxon>Eukaryota</taxon>
        <taxon>Metazoa</taxon>
        <taxon>Ecdysozoa</taxon>
        <taxon>Nematoda</taxon>
        <taxon>Chromadorea</taxon>
        <taxon>Rhabditida</taxon>
        <taxon>Rhabditina</taxon>
        <taxon>Rhabditomorpha</taxon>
        <taxon>Strongyloidea</taxon>
        <taxon>Metastrongylidae</taxon>
        <taxon>Angiostrongylus</taxon>
    </lineage>
</organism>
<keyword evidence="3" id="KW-0548">Nucleotidyltransferase</keyword>
<dbReference type="GO" id="GO:0005657">
    <property type="term" value="C:replication fork"/>
    <property type="evidence" value="ECO:0007669"/>
    <property type="project" value="TreeGrafter"/>
</dbReference>
<gene>
    <name evidence="10" type="ORF">ACOC_LOCUS914</name>
</gene>
<dbReference type="InterPro" id="IPR043502">
    <property type="entry name" value="DNA/RNA_pol_sf"/>
</dbReference>
<dbReference type="GO" id="GO:0046872">
    <property type="term" value="F:metal ion binding"/>
    <property type="evidence" value="ECO:0007669"/>
    <property type="project" value="UniProtKB-KW"/>
</dbReference>
<dbReference type="FunFam" id="3.40.1170.60:FF:000003">
    <property type="entry name" value="DNA polymerase eta"/>
    <property type="match status" value="1"/>
</dbReference>
<feature type="domain" description="UmuC" evidence="9">
    <location>
        <begin position="5"/>
        <end position="262"/>
    </location>
</feature>
<dbReference type="AlphaFoldDB" id="A0A158PDP6"/>
<dbReference type="Pfam" id="PF00817">
    <property type="entry name" value="IMS"/>
    <property type="match status" value="1"/>
</dbReference>
<dbReference type="InterPro" id="IPR052230">
    <property type="entry name" value="DNA_polymerase_eta"/>
</dbReference>
<dbReference type="GO" id="GO:0035861">
    <property type="term" value="C:site of double-strand break"/>
    <property type="evidence" value="ECO:0007669"/>
    <property type="project" value="TreeGrafter"/>
</dbReference>
<evidence type="ECO:0000256" key="7">
    <source>
        <dbReference type="ARBA" id="ARBA00023204"/>
    </source>
</evidence>
<dbReference type="PIRSF" id="PIRSF036603">
    <property type="entry name" value="DPol_eta"/>
    <property type="match status" value="1"/>
</dbReference>
<dbReference type="PANTHER" id="PTHR45873:SF1">
    <property type="entry name" value="DNA POLYMERASE ETA"/>
    <property type="match status" value="1"/>
</dbReference>
<dbReference type="SUPFAM" id="SSF56672">
    <property type="entry name" value="DNA/RNA polymerases"/>
    <property type="match status" value="1"/>
</dbReference>
<dbReference type="GO" id="GO:0042276">
    <property type="term" value="P:error-prone translesion synthesis"/>
    <property type="evidence" value="ECO:0007669"/>
    <property type="project" value="TreeGrafter"/>
</dbReference>
<evidence type="ECO:0000256" key="5">
    <source>
        <dbReference type="ARBA" id="ARBA00022763"/>
    </source>
</evidence>
<reference evidence="10 11" key="2">
    <citation type="submission" date="2018-11" db="EMBL/GenBank/DDBJ databases">
        <authorList>
            <consortium name="Pathogen Informatics"/>
        </authorList>
    </citation>
    <scope>NUCLEOTIDE SEQUENCE [LARGE SCALE GENOMIC DNA]</scope>
    <source>
        <strain evidence="10 11">Costa Rica</strain>
    </source>
</reference>
<dbReference type="OrthoDB" id="5723at2759"/>
<dbReference type="Gene3D" id="3.30.70.270">
    <property type="match status" value="1"/>
</dbReference>
<dbReference type="PANTHER" id="PTHR45873">
    <property type="entry name" value="DNA POLYMERASE ETA"/>
    <property type="match status" value="1"/>
</dbReference>
<dbReference type="WBParaSite" id="ACOC_0000091301-mRNA-1">
    <property type="protein sequence ID" value="ACOC_0000091301-mRNA-1"/>
    <property type="gene ID" value="ACOC_0000091301"/>
</dbReference>
<evidence type="ECO:0000313" key="11">
    <source>
        <dbReference type="Proteomes" id="UP000267027"/>
    </source>
</evidence>
<name>A0A158PDP6_ANGCS</name>
<evidence type="ECO:0000256" key="4">
    <source>
        <dbReference type="ARBA" id="ARBA00022723"/>
    </source>
</evidence>
<dbReference type="GO" id="GO:0009314">
    <property type="term" value="P:response to radiation"/>
    <property type="evidence" value="ECO:0007669"/>
    <property type="project" value="TreeGrafter"/>
</dbReference>